<keyword evidence="1" id="KW-0472">Membrane</keyword>
<accession>A0AAW7Z910</accession>
<protein>
    <submittedName>
        <fullName evidence="2">Metal-dependent hydrolase</fullName>
    </submittedName>
</protein>
<evidence type="ECO:0000256" key="1">
    <source>
        <dbReference type="SAM" id="Phobius"/>
    </source>
</evidence>
<dbReference type="RefSeq" id="WP_304540403.1">
    <property type="nucleotide sequence ID" value="NZ_JARPTC010000001.1"/>
</dbReference>
<keyword evidence="1" id="KW-0812">Transmembrane</keyword>
<sequence length="172" mass="18654">MLYPTHIAAGALAGAMVVKLTSAPPKLWPLIIGTSMLASLVPDFDKRGSKASRTVPGSGFIIGAITSHRGFLHSLAAIALLSAGLYLFWPGLPKEVLFAFTAGALSHPLVDTINPQGVQWLWPLNVKLSLARILPWPFSFTTGSKIEKGIFQPMLWFLTVWLLLGDKVKSFM</sequence>
<reference evidence="2" key="1">
    <citation type="journal article" date="2023" name="J. Hazard. Mater.">
        <title>Anaerobic biodegradation of pyrene and benzo[a]pyrene by a new sulfate-reducing Desulforamulus aquiferis strain DSA.</title>
        <authorList>
            <person name="Zhang Z."/>
            <person name="Sun J."/>
            <person name="Gong X."/>
            <person name="Wang C."/>
            <person name="Wang H."/>
        </authorList>
    </citation>
    <scope>NUCLEOTIDE SEQUENCE</scope>
    <source>
        <strain evidence="2">DSA</strain>
    </source>
</reference>
<evidence type="ECO:0000313" key="2">
    <source>
        <dbReference type="EMBL" id="MDO7785788.1"/>
    </source>
</evidence>
<dbReference type="Proteomes" id="UP001172911">
    <property type="component" value="Unassembled WGS sequence"/>
</dbReference>
<dbReference type="PANTHER" id="PTHR35531:SF1">
    <property type="entry name" value="INNER MEMBRANE PROTEIN YBCI-RELATED"/>
    <property type="match status" value="1"/>
</dbReference>
<dbReference type="InterPro" id="IPR007404">
    <property type="entry name" value="YdjM-like"/>
</dbReference>
<feature type="transmembrane region" description="Helical" evidence="1">
    <location>
        <begin position="70"/>
        <end position="89"/>
    </location>
</feature>
<dbReference type="Pfam" id="PF04307">
    <property type="entry name" value="YdjM"/>
    <property type="match status" value="1"/>
</dbReference>
<keyword evidence="1" id="KW-1133">Transmembrane helix</keyword>
<proteinExistence type="predicted"/>
<comment type="caution">
    <text evidence="2">The sequence shown here is derived from an EMBL/GenBank/DDBJ whole genome shotgun (WGS) entry which is preliminary data.</text>
</comment>
<evidence type="ECO:0000313" key="3">
    <source>
        <dbReference type="Proteomes" id="UP001172911"/>
    </source>
</evidence>
<keyword evidence="3" id="KW-1185">Reference proteome</keyword>
<dbReference type="AlphaFoldDB" id="A0AAW7Z910"/>
<dbReference type="EMBL" id="JARPTC010000001">
    <property type="protein sequence ID" value="MDO7785788.1"/>
    <property type="molecule type" value="Genomic_DNA"/>
</dbReference>
<reference evidence="2" key="2">
    <citation type="submission" date="2023-03" db="EMBL/GenBank/DDBJ databases">
        <authorList>
            <person name="Zhang Z."/>
        </authorList>
    </citation>
    <scope>NUCLEOTIDE SEQUENCE</scope>
    <source>
        <strain evidence="2">DSA</strain>
    </source>
</reference>
<dbReference type="GO" id="GO:0016787">
    <property type="term" value="F:hydrolase activity"/>
    <property type="evidence" value="ECO:0007669"/>
    <property type="project" value="UniProtKB-KW"/>
</dbReference>
<keyword evidence="2" id="KW-0378">Hydrolase</keyword>
<dbReference type="PANTHER" id="PTHR35531">
    <property type="entry name" value="INNER MEMBRANE PROTEIN YBCI-RELATED"/>
    <property type="match status" value="1"/>
</dbReference>
<organism evidence="2 3">
    <name type="scientific">Desulforamulus aquiferis</name>
    <dbReference type="NCBI Taxonomy" id="1397668"/>
    <lineage>
        <taxon>Bacteria</taxon>
        <taxon>Bacillati</taxon>
        <taxon>Bacillota</taxon>
        <taxon>Clostridia</taxon>
        <taxon>Eubacteriales</taxon>
        <taxon>Peptococcaceae</taxon>
        <taxon>Desulforamulus</taxon>
    </lineage>
</organism>
<gene>
    <name evidence="2" type="ORF">P6N53_00890</name>
</gene>
<name>A0AAW7Z910_9FIRM</name>